<dbReference type="Proteomes" id="UP000729733">
    <property type="component" value="Unassembled WGS sequence"/>
</dbReference>
<comment type="caution">
    <text evidence="3">The sequence shown here is derived from an EMBL/GenBank/DDBJ whole genome shotgun (WGS) entry which is preliminary data.</text>
</comment>
<dbReference type="AlphaFoldDB" id="A0A964BP94"/>
<dbReference type="SUPFAM" id="SSF58100">
    <property type="entry name" value="Bacterial hemolysins"/>
    <property type="match status" value="1"/>
</dbReference>
<keyword evidence="2" id="KW-0472">Membrane</keyword>
<dbReference type="Pfam" id="PF20538">
    <property type="entry name" value="DUF6753"/>
    <property type="match status" value="1"/>
</dbReference>
<dbReference type="InterPro" id="IPR046641">
    <property type="entry name" value="DUF6753"/>
</dbReference>
<evidence type="ECO:0000256" key="1">
    <source>
        <dbReference type="SAM" id="Coils"/>
    </source>
</evidence>
<name>A0A964BP94_9CYAN</name>
<dbReference type="RefSeq" id="WP_229638831.1">
    <property type="nucleotide sequence ID" value="NZ_JADWDC010000004.1"/>
</dbReference>
<keyword evidence="2" id="KW-0812">Transmembrane</keyword>
<keyword evidence="4" id="KW-1185">Reference proteome</keyword>
<evidence type="ECO:0000256" key="2">
    <source>
        <dbReference type="SAM" id="Phobius"/>
    </source>
</evidence>
<evidence type="ECO:0000313" key="3">
    <source>
        <dbReference type="EMBL" id="MCC0175832.1"/>
    </source>
</evidence>
<protein>
    <submittedName>
        <fullName evidence="3">Uncharacterized protein</fullName>
    </submittedName>
</protein>
<reference evidence="3" key="1">
    <citation type="journal article" date="2021" name="Antonie Van Leeuwenhoek">
        <title>Draft genome and description of Waterburya agarophytonicola gen. nov. sp. nov. (Pleurocapsales, Cyanobacteria): a seaweed symbiont.</title>
        <authorList>
            <person name="Bonthond G."/>
            <person name="Shalygin S."/>
            <person name="Bayer T."/>
            <person name="Weinberger F."/>
        </authorList>
    </citation>
    <scope>NUCLEOTIDE SEQUENCE</scope>
    <source>
        <strain evidence="3">KI4</strain>
    </source>
</reference>
<evidence type="ECO:0000313" key="4">
    <source>
        <dbReference type="Proteomes" id="UP000729733"/>
    </source>
</evidence>
<feature type="coiled-coil region" evidence="1">
    <location>
        <begin position="148"/>
        <end position="182"/>
    </location>
</feature>
<accession>A0A964BP94</accession>
<organism evidence="3 4">
    <name type="scientific">Waterburya agarophytonicola KI4</name>
    <dbReference type="NCBI Taxonomy" id="2874699"/>
    <lineage>
        <taxon>Bacteria</taxon>
        <taxon>Bacillati</taxon>
        <taxon>Cyanobacteriota</taxon>
        <taxon>Cyanophyceae</taxon>
        <taxon>Pleurocapsales</taxon>
        <taxon>Hyellaceae</taxon>
        <taxon>Waterburya</taxon>
        <taxon>Waterburya agarophytonicola</taxon>
    </lineage>
</organism>
<sequence length="267" mass="29648">MLLLIVRGHGKNLTTKEISVSLPRNKADEILEFCLAKESPEIRAKIYEVISLCGVQPNDPMFLVLALTGQIRVLLEIAPVELRELLGVWKAQVSESMKDLHEAIALVQEAQELQIENIKQSVGEINSKNVDDICILHKSLVGEILSTNTEVENSVRESSQEITNAIEQLNKLNTKLQSERSTNIKVMKALIEGVGRTTKDLELAKSQIDNSIAVFNKLKLSKIWDKWVILGSLISVLLVIGLLIFGLVKMTNVEQSEALLDCSVLNT</sequence>
<proteinExistence type="predicted"/>
<dbReference type="EMBL" id="JADWDC010000004">
    <property type="protein sequence ID" value="MCC0175832.1"/>
    <property type="molecule type" value="Genomic_DNA"/>
</dbReference>
<keyword evidence="2" id="KW-1133">Transmembrane helix</keyword>
<gene>
    <name evidence="3" type="ORF">I4641_02400</name>
</gene>
<keyword evidence="1" id="KW-0175">Coiled coil</keyword>
<feature type="transmembrane region" description="Helical" evidence="2">
    <location>
        <begin position="227"/>
        <end position="248"/>
    </location>
</feature>